<dbReference type="RefSeq" id="WP_028247855.1">
    <property type="nucleotide sequence ID" value="NZ_FMWK01000003.1"/>
</dbReference>
<evidence type="ECO:0000259" key="1">
    <source>
        <dbReference type="Pfam" id="PF01248"/>
    </source>
</evidence>
<gene>
    <name evidence="2" type="ORF">SAMN02910350_00672</name>
</gene>
<dbReference type="AlphaFoldDB" id="A0A1G5RT66"/>
<feature type="domain" description="Ribosomal protein eL8/eL30/eS12/Gadd45" evidence="1">
    <location>
        <begin position="7"/>
        <end position="90"/>
    </location>
</feature>
<proteinExistence type="predicted"/>
<accession>A0A1G5RT66</accession>
<reference evidence="2 3" key="1">
    <citation type="submission" date="2016-10" db="EMBL/GenBank/DDBJ databases">
        <authorList>
            <person name="de Groot N.N."/>
        </authorList>
    </citation>
    <scope>NUCLEOTIDE SEQUENCE [LARGE SCALE GENOMIC DNA]</scope>
    <source>
        <strain evidence="2 3">DSM 10317</strain>
    </source>
</reference>
<dbReference type="Gene3D" id="3.30.1330.30">
    <property type="match status" value="1"/>
</dbReference>
<evidence type="ECO:0000313" key="3">
    <source>
        <dbReference type="Proteomes" id="UP000199428"/>
    </source>
</evidence>
<dbReference type="InterPro" id="IPR004038">
    <property type="entry name" value="Ribosomal_eL8/eL30/eS12/Gad45"/>
</dbReference>
<keyword evidence="2" id="KW-0689">Ribosomal protein</keyword>
<dbReference type="Pfam" id="PF01248">
    <property type="entry name" value="Ribosomal_L7Ae"/>
    <property type="match status" value="1"/>
</dbReference>
<dbReference type="EMBL" id="FMWK01000003">
    <property type="protein sequence ID" value="SCZ77315.1"/>
    <property type="molecule type" value="Genomic_DNA"/>
</dbReference>
<protein>
    <submittedName>
        <fullName evidence="2">Ribosomal protein L7Ae</fullName>
    </submittedName>
</protein>
<dbReference type="InterPro" id="IPR029064">
    <property type="entry name" value="Ribosomal_eL30-like_sf"/>
</dbReference>
<keyword evidence="2" id="KW-0687">Ribonucleoprotein</keyword>
<dbReference type="GO" id="GO:0005840">
    <property type="term" value="C:ribosome"/>
    <property type="evidence" value="ECO:0007669"/>
    <property type="project" value="UniProtKB-KW"/>
</dbReference>
<sequence length="101" mass="10935">MAVDKGLNMISMAMKAGRLVSGEFACEQAIKEGLGSLCIVATDASANTKKSFSNSCEFYDVRYVEYGTKESLGHAIGKEYRASIVVCDENLSLSILDKILK</sequence>
<dbReference type="SUPFAM" id="SSF55315">
    <property type="entry name" value="L30e-like"/>
    <property type="match status" value="1"/>
</dbReference>
<organism evidence="2 3">
    <name type="scientific">Pseudobutyrivibrio xylanivorans</name>
    <dbReference type="NCBI Taxonomy" id="185007"/>
    <lineage>
        <taxon>Bacteria</taxon>
        <taxon>Bacillati</taxon>
        <taxon>Bacillota</taxon>
        <taxon>Clostridia</taxon>
        <taxon>Lachnospirales</taxon>
        <taxon>Lachnospiraceae</taxon>
        <taxon>Pseudobutyrivibrio</taxon>
    </lineage>
</organism>
<evidence type="ECO:0000313" key="2">
    <source>
        <dbReference type="EMBL" id="SCZ77315.1"/>
    </source>
</evidence>
<dbReference type="Proteomes" id="UP000199428">
    <property type="component" value="Unassembled WGS sequence"/>
</dbReference>
<name>A0A1G5RT66_PSEXY</name>